<dbReference type="PANTHER" id="PTHR30203">
    <property type="entry name" value="OUTER MEMBRANE CATION EFFLUX PROTEIN"/>
    <property type="match status" value="1"/>
</dbReference>
<dbReference type="Pfam" id="PF02321">
    <property type="entry name" value="OEP"/>
    <property type="match status" value="2"/>
</dbReference>
<comment type="subcellular location">
    <subcellularLocation>
        <location evidence="2">Cell outer membrane</location>
        <topology evidence="2">Lipid-anchor</topology>
    </subcellularLocation>
</comment>
<dbReference type="Proteomes" id="UP000291562">
    <property type="component" value="Chromosome"/>
</dbReference>
<dbReference type="SUPFAM" id="SSF56954">
    <property type="entry name" value="Outer membrane efflux proteins (OEP)"/>
    <property type="match status" value="1"/>
</dbReference>
<keyword evidence="2" id="KW-0449">Lipoprotein</keyword>
<dbReference type="InterPro" id="IPR003423">
    <property type="entry name" value="OMP_efflux"/>
</dbReference>
<keyword evidence="2" id="KW-1134">Transmembrane beta strand</keyword>
<dbReference type="NCBIfam" id="TIGR01845">
    <property type="entry name" value="outer_NodT"/>
    <property type="match status" value="1"/>
</dbReference>
<proteinExistence type="inferred from homology"/>
<dbReference type="OrthoDB" id="9770517at2"/>
<organism evidence="3 4">
    <name type="scientific">Pseudolysobacter antarcticus</name>
    <dbReference type="NCBI Taxonomy" id="2511995"/>
    <lineage>
        <taxon>Bacteria</taxon>
        <taxon>Pseudomonadati</taxon>
        <taxon>Pseudomonadota</taxon>
        <taxon>Gammaproteobacteria</taxon>
        <taxon>Lysobacterales</taxon>
        <taxon>Rhodanobacteraceae</taxon>
        <taxon>Pseudolysobacter</taxon>
    </lineage>
</organism>
<dbReference type="RefSeq" id="WP_129834639.1">
    <property type="nucleotide sequence ID" value="NZ_CP035704.1"/>
</dbReference>
<sequence>MWHCLIRALTTLAFLVVIAGCGEAPVRPAEQTHDIPPSWRNLHQADTNLGPAPDFRSWWRAFNDAELDRLVDLALRDNLTLAQAGYRVHAARELAWRTQASFLPNLSVHTIAIPNPTGTASYIQAGPDVAWEIGLFGLSHHSNEVAKGDIGLAEADRQAARVSLVAEVARIYVSMRSAQQRFLLLDQIVQMLQQKLKLTQTRVQQQLATTTELHRAEAELSQAQSMLIDPQSAITQAQHQLAVLLAQTEPDPALSIVATPPTLRDLRIEQTPADLLRTRPEIKRAEQAVLKSAGERGLAWADLFPKLTLHGLLTYSFIEGGKHVGDVDGIFSIGPSIDIPLFDWGQRRAALHAREDELAASLLAYRQAILEGIAETENALALNERLRQRVAQEQITIAALEQSDASMQAALRLGLADGINRADSASALLQAKLQLSQAQEAHSLAFILLYKALGGAPLPAPDAEQ</sequence>
<evidence type="ECO:0000256" key="2">
    <source>
        <dbReference type="RuleBase" id="RU362097"/>
    </source>
</evidence>
<protein>
    <submittedName>
        <fullName evidence="3">Efflux transporter outer membrane subunit</fullName>
    </submittedName>
</protein>
<evidence type="ECO:0000313" key="4">
    <source>
        <dbReference type="Proteomes" id="UP000291562"/>
    </source>
</evidence>
<gene>
    <name evidence="3" type="ORF">ELE36_14885</name>
</gene>
<dbReference type="PANTHER" id="PTHR30203:SF23">
    <property type="entry name" value="OUTER MEMBRANE EFFLUX PROTEIN"/>
    <property type="match status" value="1"/>
</dbReference>
<keyword evidence="2" id="KW-0812">Transmembrane</keyword>
<dbReference type="GO" id="GO:0015562">
    <property type="term" value="F:efflux transmembrane transporter activity"/>
    <property type="evidence" value="ECO:0007669"/>
    <property type="project" value="InterPro"/>
</dbReference>
<keyword evidence="2" id="KW-0564">Palmitate</keyword>
<dbReference type="GO" id="GO:0009279">
    <property type="term" value="C:cell outer membrane"/>
    <property type="evidence" value="ECO:0007669"/>
    <property type="project" value="UniProtKB-SubCell"/>
</dbReference>
<dbReference type="KEGG" id="xbc:ELE36_14885"/>
<dbReference type="InterPro" id="IPR010131">
    <property type="entry name" value="MdtP/NodT-like"/>
</dbReference>
<reference evidence="3 4" key="1">
    <citation type="submission" date="2019-01" db="EMBL/GenBank/DDBJ databases">
        <title>Pseudolysobacter antarctica gen. nov., sp. nov., isolated from Fildes Peninsula, Antarctica.</title>
        <authorList>
            <person name="Wei Z."/>
            <person name="Peng F."/>
        </authorList>
    </citation>
    <scope>NUCLEOTIDE SEQUENCE [LARGE SCALE GENOMIC DNA]</scope>
    <source>
        <strain evidence="3 4">AQ6-296</strain>
    </source>
</reference>
<feature type="chain" id="PRO_5018813396" evidence="2">
    <location>
        <begin position="20"/>
        <end position="465"/>
    </location>
</feature>
<keyword evidence="4" id="KW-1185">Reference proteome</keyword>
<keyword evidence="2" id="KW-0472">Membrane</keyword>
<dbReference type="Gene3D" id="2.20.200.10">
    <property type="entry name" value="Outer membrane efflux proteins (OEP)"/>
    <property type="match status" value="1"/>
</dbReference>
<dbReference type="Gene3D" id="1.20.1600.10">
    <property type="entry name" value="Outer membrane efflux proteins (OEP)"/>
    <property type="match status" value="1"/>
</dbReference>
<dbReference type="EMBL" id="CP035704">
    <property type="protein sequence ID" value="QBB71539.1"/>
    <property type="molecule type" value="Genomic_DNA"/>
</dbReference>
<keyword evidence="2" id="KW-0732">Signal</keyword>
<evidence type="ECO:0000313" key="3">
    <source>
        <dbReference type="EMBL" id="QBB71539.1"/>
    </source>
</evidence>
<name>A0A411HLY2_9GAMM</name>
<accession>A0A411HLY2</accession>
<dbReference type="AlphaFoldDB" id="A0A411HLY2"/>
<evidence type="ECO:0000256" key="1">
    <source>
        <dbReference type="ARBA" id="ARBA00007613"/>
    </source>
</evidence>
<comment type="similarity">
    <text evidence="1 2">Belongs to the outer membrane factor (OMF) (TC 1.B.17) family.</text>
</comment>
<dbReference type="PROSITE" id="PS51257">
    <property type="entry name" value="PROKAR_LIPOPROTEIN"/>
    <property type="match status" value="1"/>
</dbReference>
<feature type="signal peptide" evidence="2">
    <location>
        <begin position="1"/>
        <end position="19"/>
    </location>
</feature>